<proteinExistence type="predicted"/>
<reference evidence="2" key="1">
    <citation type="journal article" date="2020" name="Stud. Mycol.">
        <title>101 Dothideomycetes genomes: a test case for predicting lifestyles and emergence of pathogens.</title>
        <authorList>
            <person name="Haridas S."/>
            <person name="Albert R."/>
            <person name="Binder M."/>
            <person name="Bloem J."/>
            <person name="Labutti K."/>
            <person name="Salamov A."/>
            <person name="Andreopoulos B."/>
            <person name="Baker S."/>
            <person name="Barry K."/>
            <person name="Bills G."/>
            <person name="Bluhm B."/>
            <person name="Cannon C."/>
            <person name="Castanera R."/>
            <person name="Culley D."/>
            <person name="Daum C."/>
            <person name="Ezra D."/>
            <person name="Gonzalez J."/>
            <person name="Henrissat B."/>
            <person name="Kuo A."/>
            <person name="Liang C."/>
            <person name="Lipzen A."/>
            <person name="Lutzoni F."/>
            <person name="Magnuson J."/>
            <person name="Mondo S."/>
            <person name="Nolan M."/>
            <person name="Ohm R."/>
            <person name="Pangilinan J."/>
            <person name="Park H.-J."/>
            <person name="Ramirez L."/>
            <person name="Alfaro M."/>
            <person name="Sun H."/>
            <person name="Tritt A."/>
            <person name="Yoshinaga Y."/>
            <person name="Zwiers L.-H."/>
            <person name="Turgeon B."/>
            <person name="Goodwin S."/>
            <person name="Spatafora J."/>
            <person name="Crous P."/>
            <person name="Grigoriev I."/>
        </authorList>
    </citation>
    <scope>NUCLEOTIDE SEQUENCE</scope>
    <source>
        <strain evidence="2">CBS 113389</strain>
    </source>
</reference>
<dbReference type="AlphaFoldDB" id="A0A6A6PRZ4"/>
<evidence type="ECO:0000313" key="2">
    <source>
        <dbReference type="EMBL" id="KAF2482451.1"/>
    </source>
</evidence>
<sequence>MKLSTLSFLFALAATVSSAPTSLTESTTPSQLSDVISVVAAGWAPLEVTVKSFVDNANGTHVTLLGTGDASKHKGPGSVASGVGASGGSGYNTASANAASAAAITHTGATNVRLNSTSYANSTTYEGPKGPVTMSFAASFSTAQDDEGDYAYYWAYVTTVSSADGNFTHGNHGGSHKGQATGIAQFGRAPATAAAGGASATIGASNSGPPFTAPVNEPFSGLQKYTRTNNVETDNAVGPATLAMAGFENAPHLDGGFTAAVGTGTAGHASAELAVTPNTMKGRLVSGGSVTPLG</sequence>
<keyword evidence="3" id="KW-1185">Reference proteome</keyword>
<dbReference type="Proteomes" id="UP000799767">
    <property type="component" value="Unassembled WGS sequence"/>
</dbReference>
<feature type="chain" id="PRO_5025412811" evidence="1">
    <location>
        <begin position="19"/>
        <end position="294"/>
    </location>
</feature>
<dbReference type="EMBL" id="MU001636">
    <property type="protein sequence ID" value="KAF2482451.1"/>
    <property type="molecule type" value="Genomic_DNA"/>
</dbReference>
<name>A0A6A6PRZ4_9PEZI</name>
<dbReference type="RefSeq" id="XP_033589021.1">
    <property type="nucleotide sequence ID" value="XM_033733760.1"/>
</dbReference>
<gene>
    <name evidence="2" type="ORF">BDY17DRAFT_298549</name>
</gene>
<evidence type="ECO:0000313" key="3">
    <source>
        <dbReference type="Proteomes" id="UP000799767"/>
    </source>
</evidence>
<accession>A0A6A6PRZ4</accession>
<feature type="signal peptide" evidence="1">
    <location>
        <begin position="1"/>
        <end position="18"/>
    </location>
</feature>
<keyword evidence="1" id="KW-0732">Signal</keyword>
<protein>
    <submittedName>
        <fullName evidence="2">Uncharacterized protein</fullName>
    </submittedName>
</protein>
<evidence type="ECO:0000256" key="1">
    <source>
        <dbReference type="SAM" id="SignalP"/>
    </source>
</evidence>
<organism evidence="2 3">
    <name type="scientific">Neohortaea acidophila</name>
    <dbReference type="NCBI Taxonomy" id="245834"/>
    <lineage>
        <taxon>Eukaryota</taxon>
        <taxon>Fungi</taxon>
        <taxon>Dikarya</taxon>
        <taxon>Ascomycota</taxon>
        <taxon>Pezizomycotina</taxon>
        <taxon>Dothideomycetes</taxon>
        <taxon>Dothideomycetidae</taxon>
        <taxon>Mycosphaerellales</taxon>
        <taxon>Teratosphaeriaceae</taxon>
        <taxon>Neohortaea</taxon>
    </lineage>
</organism>
<dbReference type="GeneID" id="54474762"/>